<feature type="compositionally biased region" description="Polar residues" evidence="1">
    <location>
        <begin position="44"/>
        <end position="71"/>
    </location>
</feature>
<evidence type="ECO:0000313" key="3">
    <source>
        <dbReference type="EMBL" id="KAF2714032.1"/>
    </source>
</evidence>
<feature type="region of interest" description="Disordered" evidence="1">
    <location>
        <begin position="160"/>
        <end position="196"/>
    </location>
</feature>
<evidence type="ECO:0000256" key="1">
    <source>
        <dbReference type="SAM" id="MobiDB-lite"/>
    </source>
</evidence>
<keyword evidence="2" id="KW-0812">Transmembrane</keyword>
<sequence length="477" mass="53035">MSRFRRFSNYLPSSPLFGRSPRPDQEVASDASPASTSSPPLSGLHSNVRSMVNGSSVYSQDSPVPSNNSTPKIPFLGFLRRPQSPPDLVVVPDHNDAPRDSNDSRSPLHPQHTAGSYIRTIAPLHDPQEPQTIYTRHPADPQEPETIYTRHPADVPLSYSGTVDPETEQLQDEMHGRRRRHHRRRKHHRQNRHGQWVRRKEERGVCLPFARGEAARGKCIACIISGLFLTTVLSIYLAIALSHKNLGQEIHVLFIMIILATTIFFCHALIRLCMLALYPPTDNGPRIPNMTGPEGFRPIRPIQVHLARDEELGDTDLEDELDREDEAAEAEKEKKVMLPPPAYGLWRSSVRVDPNLLHWQRVNDARDGSPVPPHRFSTAATNSRNGSFTNSRNGSFINSRNGSLSGPAEPTPDPAPQGPRPPSYVSEDGVSYIVEAVPRSTAPAPSHSGVSDIHPAWRPGYTVEQVRMDESPASRGL</sequence>
<accession>A0A6G1KNH9</accession>
<dbReference type="EMBL" id="MU005765">
    <property type="protein sequence ID" value="KAF2714032.1"/>
    <property type="molecule type" value="Genomic_DNA"/>
</dbReference>
<feature type="compositionally biased region" description="Acidic residues" evidence="1">
    <location>
        <begin position="313"/>
        <end position="328"/>
    </location>
</feature>
<keyword evidence="2" id="KW-1133">Transmembrane helix</keyword>
<dbReference type="OrthoDB" id="5417811at2759"/>
<keyword evidence="2" id="KW-0472">Membrane</keyword>
<feature type="compositionally biased region" description="Basic residues" evidence="1">
    <location>
        <begin position="176"/>
        <end position="196"/>
    </location>
</feature>
<evidence type="ECO:0000256" key="2">
    <source>
        <dbReference type="SAM" id="Phobius"/>
    </source>
</evidence>
<evidence type="ECO:0000313" key="4">
    <source>
        <dbReference type="Proteomes" id="UP000799428"/>
    </source>
</evidence>
<organism evidence="3 4">
    <name type="scientific">Pleomassaria siparia CBS 279.74</name>
    <dbReference type="NCBI Taxonomy" id="1314801"/>
    <lineage>
        <taxon>Eukaryota</taxon>
        <taxon>Fungi</taxon>
        <taxon>Dikarya</taxon>
        <taxon>Ascomycota</taxon>
        <taxon>Pezizomycotina</taxon>
        <taxon>Dothideomycetes</taxon>
        <taxon>Pleosporomycetidae</taxon>
        <taxon>Pleosporales</taxon>
        <taxon>Pleomassariaceae</taxon>
        <taxon>Pleomassaria</taxon>
    </lineage>
</organism>
<name>A0A6G1KNH9_9PLEO</name>
<dbReference type="AlphaFoldDB" id="A0A6G1KNH9"/>
<feature type="region of interest" description="Disordered" evidence="1">
    <location>
        <begin position="313"/>
        <end position="334"/>
    </location>
</feature>
<feature type="region of interest" description="Disordered" evidence="1">
    <location>
        <begin position="363"/>
        <end position="456"/>
    </location>
</feature>
<feature type="compositionally biased region" description="Basic and acidic residues" evidence="1">
    <location>
        <begin position="93"/>
        <end position="103"/>
    </location>
</feature>
<feature type="region of interest" description="Disordered" evidence="1">
    <location>
        <begin position="1"/>
        <end position="112"/>
    </location>
</feature>
<feature type="transmembrane region" description="Helical" evidence="2">
    <location>
        <begin position="253"/>
        <end position="278"/>
    </location>
</feature>
<gene>
    <name evidence="3" type="ORF">K504DRAFT_473188</name>
</gene>
<feature type="compositionally biased region" description="Low complexity" evidence="1">
    <location>
        <begin position="28"/>
        <end position="42"/>
    </location>
</feature>
<protein>
    <submittedName>
        <fullName evidence="3">Uncharacterized protein</fullName>
    </submittedName>
</protein>
<feature type="transmembrane region" description="Helical" evidence="2">
    <location>
        <begin position="219"/>
        <end position="241"/>
    </location>
</feature>
<keyword evidence="4" id="KW-1185">Reference proteome</keyword>
<proteinExistence type="predicted"/>
<dbReference type="Proteomes" id="UP000799428">
    <property type="component" value="Unassembled WGS sequence"/>
</dbReference>
<feature type="compositionally biased region" description="Pro residues" evidence="1">
    <location>
        <begin position="409"/>
        <end position="422"/>
    </location>
</feature>
<reference evidence="3" key="1">
    <citation type="journal article" date="2020" name="Stud. Mycol.">
        <title>101 Dothideomycetes genomes: a test case for predicting lifestyles and emergence of pathogens.</title>
        <authorList>
            <person name="Haridas S."/>
            <person name="Albert R."/>
            <person name="Binder M."/>
            <person name="Bloem J."/>
            <person name="Labutti K."/>
            <person name="Salamov A."/>
            <person name="Andreopoulos B."/>
            <person name="Baker S."/>
            <person name="Barry K."/>
            <person name="Bills G."/>
            <person name="Bluhm B."/>
            <person name="Cannon C."/>
            <person name="Castanera R."/>
            <person name="Culley D."/>
            <person name="Daum C."/>
            <person name="Ezra D."/>
            <person name="Gonzalez J."/>
            <person name="Henrissat B."/>
            <person name="Kuo A."/>
            <person name="Liang C."/>
            <person name="Lipzen A."/>
            <person name="Lutzoni F."/>
            <person name="Magnuson J."/>
            <person name="Mondo S."/>
            <person name="Nolan M."/>
            <person name="Ohm R."/>
            <person name="Pangilinan J."/>
            <person name="Park H.-J."/>
            <person name="Ramirez L."/>
            <person name="Alfaro M."/>
            <person name="Sun H."/>
            <person name="Tritt A."/>
            <person name="Yoshinaga Y."/>
            <person name="Zwiers L.-H."/>
            <person name="Turgeon B."/>
            <person name="Goodwin S."/>
            <person name="Spatafora J."/>
            <person name="Crous P."/>
            <person name="Grigoriev I."/>
        </authorList>
    </citation>
    <scope>NUCLEOTIDE SEQUENCE</scope>
    <source>
        <strain evidence="3">CBS 279.74</strain>
    </source>
</reference>
<feature type="compositionally biased region" description="Polar residues" evidence="1">
    <location>
        <begin position="378"/>
        <end position="404"/>
    </location>
</feature>